<name>M3TGE5_GORML</name>
<evidence type="ECO:0000256" key="9">
    <source>
        <dbReference type="HAMAP-Rule" id="MF_00772"/>
    </source>
</evidence>
<evidence type="ECO:0000256" key="1">
    <source>
        <dbReference type="ARBA" id="ARBA00001286"/>
    </source>
</evidence>
<evidence type="ECO:0000256" key="4">
    <source>
        <dbReference type="ARBA" id="ARBA00022603"/>
    </source>
</evidence>
<comment type="function">
    <text evidence="9">Involved in the cellular defense against the biological effects of O6-methylguanine (O6-MeG) and O4-methylthymine (O4-MeT) in DNA. Repairs the methylated nucleobase in DNA by stoichiometrically transferring the methyl group to a cysteine residue in the enzyme. This is a suicide reaction: the enzyme is irreversibly inactivated.</text>
</comment>
<dbReference type="eggNOG" id="COG0350">
    <property type="taxonomic scope" value="Bacteria"/>
</dbReference>
<dbReference type="InterPro" id="IPR036388">
    <property type="entry name" value="WH-like_DNA-bd_sf"/>
</dbReference>
<evidence type="ECO:0000313" key="13">
    <source>
        <dbReference type="Proteomes" id="UP000035009"/>
    </source>
</evidence>
<dbReference type="PANTHER" id="PTHR10815">
    <property type="entry name" value="METHYLATED-DNA--PROTEIN-CYSTEINE METHYLTRANSFERASE"/>
    <property type="match status" value="1"/>
</dbReference>
<dbReference type="STRING" id="410332.SAMN04488550_1291"/>
<evidence type="ECO:0000256" key="2">
    <source>
        <dbReference type="ARBA" id="ARBA00008711"/>
    </source>
</evidence>
<evidence type="ECO:0000259" key="11">
    <source>
        <dbReference type="Pfam" id="PF02870"/>
    </source>
</evidence>
<feature type="domain" description="Methylated-DNA-[protein]-cysteine S-methyltransferase DNA binding" evidence="10">
    <location>
        <begin position="85"/>
        <end position="164"/>
    </location>
</feature>
<evidence type="ECO:0000256" key="8">
    <source>
        <dbReference type="ARBA" id="ARBA00049348"/>
    </source>
</evidence>
<comment type="subcellular location">
    <subcellularLocation>
        <location evidence="9">Cytoplasm</location>
    </subcellularLocation>
</comment>
<organism evidence="12 13">
    <name type="scientific">Gordonia malaquae NBRC 108250</name>
    <dbReference type="NCBI Taxonomy" id="1223542"/>
    <lineage>
        <taxon>Bacteria</taxon>
        <taxon>Bacillati</taxon>
        <taxon>Actinomycetota</taxon>
        <taxon>Actinomycetes</taxon>
        <taxon>Mycobacteriales</taxon>
        <taxon>Gordoniaceae</taxon>
        <taxon>Gordonia</taxon>
    </lineage>
</organism>
<keyword evidence="13" id="KW-1185">Reference proteome</keyword>
<comment type="caution">
    <text evidence="12">The sequence shown here is derived from an EMBL/GenBank/DDBJ whole genome shotgun (WGS) entry which is preliminary data.</text>
</comment>
<reference evidence="12 13" key="1">
    <citation type="submission" date="2013-02" db="EMBL/GenBank/DDBJ databases">
        <title>Whole genome shotgun sequence of Gordonia malaquae NBRC 108250.</title>
        <authorList>
            <person name="Yoshida I."/>
            <person name="Hosoyama A."/>
            <person name="Tsuchikane K."/>
            <person name="Ando Y."/>
            <person name="Baba S."/>
            <person name="Ohji S."/>
            <person name="Hamada M."/>
            <person name="Tamura T."/>
            <person name="Yamazoe A."/>
            <person name="Yamazaki S."/>
            <person name="Fujita N."/>
        </authorList>
    </citation>
    <scope>NUCLEOTIDE SEQUENCE [LARGE SCALE GENOMIC DNA]</scope>
    <source>
        <strain evidence="12 13">NBRC 108250</strain>
    </source>
</reference>
<sequence>MHYEGMSRHVVVATGLGPVTIVADGDCVVGLYFDDQARRPEDSRFGEDVSSAPDALLRAASSQLAEYLAGERTTFDLPLALVGTDFQRKVWAMLEEIPFGETVSYGWVAERLGGKGLSYAVGQAVGSNPIGVIVPCHRVIGSDGSLTGYAGGLERKQALLTLEEPPAEDAGRLF</sequence>
<proteinExistence type="inferred from homology"/>
<dbReference type="AlphaFoldDB" id="M3TGE5"/>
<dbReference type="GO" id="GO:0005737">
    <property type="term" value="C:cytoplasm"/>
    <property type="evidence" value="ECO:0007669"/>
    <property type="project" value="UniProtKB-SubCell"/>
</dbReference>
<comment type="catalytic activity">
    <reaction evidence="8 9">
        <text>a 6-O-methyl-2'-deoxyguanosine in DNA + L-cysteinyl-[protein] = S-methyl-L-cysteinyl-[protein] + a 2'-deoxyguanosine in DNA</text>
        <dbReference type="Rhea" id="RHEA:24000"/>
        <dbReference type="Rhea" id="RHEA-COMP:10131"/>
        <dbReference type="Rhea" id="RHEA-COMP:10132"/>
        <dbReference type="Rhea" id="RHEA-COMP:11367"/>
        <dbReference type="Rhea" id="RHEA-COMP:11368"/>
        <dbReference type="ChEBI" id="CHEBI:29950"/>
        <dbReference type="ChEBI" id="CHEBI:82612"/>
        <dbReference type="ChEBI" id="CHEBI:85445"/>
        <dbReference type="ChEBI" id="CHEBI:85448"/>
        <dbReference type="EC" id="2.1.1.63"/>
    </reaction>
</comment>
<dbReference type="PANTHER" id="PTHR10815:SF5">
    <property type="entry name" value="METHYLATED-DNA--PROTEIN-CYSTEINE METHYLTRANSFERASE"/>
    <property type="match status" value="1"/>
</dbReference>
<protein>
    <recommendedName>
        <fullName evidence="9">Methylated-DNA--protein-cysteine methyltransferase</fullName>
        <ecNumber evidence="9">2.1.1.63</ecNumber>
    </recommendedName>
    <alternativeName>
        <fullName evidence="9">6-O-methylguanine-DNA methyltransferase</fullName>
        <shortName evidence="9">MGMT</shortName>
    </alternativeName>
    <alternativeName>
        <fullName evidence="9">O-6-methylguanine-DNA-alkyltransferase</fullName>
    </alternativeName>
</protein>
<gene>
    <name evidence="12" type="primary">ogt</name>
    <name evidence="12" type="ORF">GM1_019_00030</name>
</gene>
<keyword evidence="7 9" id="KW-0234">DNA repair</keyword>
<dbReference type="EC" id="2.1.1.63" evidence="9"/>
<dbReference type="GO" id="GO:0032259">
    <property type="term" value="P:methylation"/>
    <property type="evidence" value="ECO:0007669"/>
    <property type="project" value="UniProtKB-KW"/>
</dbReference>
<feature type="domain" description="Methylguanine DNA methyltransferase ribonuclease-like" evidence="11">
    <location>
        <begin position="13"/>
        <end position="81"/>
    </location>
</feature>
<comment type="catalytic activity">
    <reaction evidence="1 9">
        <text>a 4-O-methyl-thymidine in DNA + L-cysteinyl-[protein] = a thymidine in DNA + S-methyl-L-cysteinyl-[protein]</text>
        <dbReference type="Rhea" id="RHEA:53428"/>
        <dbReference type="Rhea" id="RHEA-COMP:10131"/>
        <dbReference type="Rhea" id="RHEA-COMP:10132"/>
        <dbReference type="Rhea" id="RHEA-COMP:13555"/>
        <dbReference type="Rhea" id="RHEA-COMP:13556"/>
        <dbReference type="ChEBI" id="CHEBI:29950"/>
        <dbReference type="ChEBI" id="CHEBI:82612"/>
        <dbReference type="ChEBI" id="CHEBI:137386"/>
        <dbReference type="ChEBI" id="CHEBI:137387"/>
        <dbReference type="EC" id="2.1.1.63"/>
    </reaction>
</comment>
<dbReference type="InterPro" id="IPR008332">
    <property type="entry name" value="MethylG_MeTrfase_N"/>
</dbReference>
<dbReference type="GO" id="GO:0006307">
    <property type="term" value="P:DNA alkylation repair"/>
    <property type="evidence" value="ECO:0007669"/>
    <property type="project" value="UniProtKB-UniRule"/>
</dbReference>
<keyword evidence="4 9" id="KW-0489">Methyltransferase</keyword>
<evidence type="ECO:0000256" key="6">
    <source>
        <dbReference type="ARBA" id="ARBA00022763"/>
    </source>
</evidence>
<comment type="similarity">
    <text evidence="2 9">Belongs to the MGMT family.</text>
</comment>
<evidence type="ECO:0000259" key="10">
    <source>
        <dbReference type="Pfam" id="PF01035"/>
    </source>
</evidence>
<dbReference type="HAMAP" id="MF_00772">
    <property type="entry name" value="OGT"/>
    <property type="match status" value="1"/>
</dbReference>
<dbReference type="FunFam" id="1.10.10.10:FF:000214">
    <property type="entry name" value="Methylated-DNA--protein-cysteine methyltransferase"/>
    <property type="match status" value="1"/>
</dbReference>
<dbReference type="Proteomes" id="UP000035009">
    <property type="component" value="Unassembled WGS sequence"/>
</dbReference>
<evidence type="ECO:0000256" key="3">
    <source>
        <dbReference type="ARBA" id="ARBA00022490"/>
    </source>
</evidence>
<dbReference type="Pfam" id="PF01035">
    <property type="entry name" value="DNA_binding_1"/>
    <property type="match status" value="1"/>
</dbReference>
<keyword evidence="3 9" id="KW-0963">Cytoplasm</keyword>
<dbReference type="InterPro" id="IPR036631">
    <property type="entry name" value="MGMT_N_sf"/>
</dbReference>
<dbReference type="InterPro" id="IPR023546">
    <property type="entry name" value="MGMT"/>
</dbReference>
<evidence type="ECO:0000313" key="12">
    <source>
        <dbReference type="EMBL" id="GAC80541.1"/>
    </source>
</evidence>
<dbReference type="InterPro" id="IPR036217">
    <property type="entry name" value="MethylDNA_cys_MeTrfase_DNAb"/>
</dbReference>
<dbReference type="CDD" id="cd06445">
    <property type="entry name" value="ATase"/>
    <property type="match status" value="1"/>
</dbReference>
<dbReference type="InterPro" id="IPR014048">
    <property type="entry name" value="MethylDNA_cys_MeTrfase_DNA-bd"/>
</dbReference>
<dbReference type="SUPFAM" id="SSF46767">
    <property type="entry name" value="Methylated DNA-protein cysteine methyltransferase, C-terminal domain"/>
    <property type="match status" value="1"/>
</dbReference>
<dbReference type="Gene3D" id="1.10.10.10">
    <property type="entry name" value="Winged helix-like DNA-binding domain superfamily/Winged helix DNA-binding domain"/>
    <property type="match status" value="1"/>
</dbReference>
<dbReference type="SUPFAM" id="SSF53155">
    <property type="entry name" value="Methylated DNA-protein cysteine methyltransferase domain"/>
    <property type="match status" value="1"/>
</dbReference>
<comment type="miscellaneous">
    <text evidence="9">This enzyme catalyzes only one turnover and therefore is not strictly catalytic. According to one definition, an enzyme is a biocatalyst that acts repeatedly and over many reaction cycles.</text>
</comment>
<dbReference type="Gene3D" id="3.30.160.70">
    <property type="entry name" value="Methylated DNA-protein cysteine methyltransferase domain"/>
    <property type="match status" value="1"/>
</dbReference>
<keyword evidence="6 9" id="KW-0227">DNA damage</keyword>
<dbReference type="GO" id="GO:0003908">
    <property type="term" value="F:methylated-DNA-[protein]-cysteine S-methyltransferase activity"/>
    <property type="evidence" value="ECO:0007669"/>
    <property type="project" value="UniProtKB-UniRule"/>
</dbReference>
<dbReference type="PROSITE" id="PS00374">
    <property type="entry name" value="MGMT"/>
    <property type="match status" value="1"/>
</dbReference>
<dbReference type="Pfam" id="PF02870">
    <property type="entry name" value="Methyltransf_1N"/>
    <property type="match status" value="1"/>
</dbReference>
<evidence type="ECO:0000256" key="5">
    <source>
        <dbReference type="ARBA" id="ARBA00022679"/>
    </source>
</evidence>
<dbReference type="EMBL" id="BAOP01000019">
    <property type="protein sequence ID" value="GAC80541.1"/>
    <property type="molecule type" value="Genomic_DNA"/>
</dbReference>
<dbReference type="NCBIfam" id="TIGR00589">
    <property type="entry name" value="ogt"/>
    <property type="match status" value="1"/>
</dbReference>
<keyword evidence="5 9" id="KW-0808">Transferase</keyword>
<feature type="active site" description="Nucleophile; methyl group acceptor" evidence="9">
    <location>
        <position position="136"/>
    </location>
</feature>
<accession>M3TGE5</accession>
<evidence type="ECO:0000256" key="7">
    <source>
        <dbReference type="ARBA" id="ARBA00023204"/>
    </source>
</evidence>
<dbReference type="InterPro" id="IPR001497">
    <property type="entry name" value="MethylDNA_cys_MeTrfase_AS"/>
</dbReference>